<dbReference type="HOGENOM" id="CLU_028200_10_0_1"/>
<dbReference type="EnsemblFungi" id="EJT77231">
    <property type="protein sequence ID" value="EJT77231"/>
    <property type="gene ID" value="GGTG_07143"/>
</dbReference>
<evidence type="ECO:0000259" key="8">
    <source>
        <dbReference type="Pfam" id="PF20684"/>
    </source>
</evidence>
<dbReference type="Proteomes" id="UP000006039">
    <property type="component" value="Unassembled WGS sequence"/>
</dbReference>
<dbReference type="InterPro" id="IPR049326">
    <property type="entry name" value="Rhodopsin_dom_fungi"/>
</dbReference>
<reference evidence="10" key="5">
    <citation type="submission" date="2018-04" db="UniProtKB">
        <authorList>
            <consortium name="EnsemblFungi"/>
        </authorList>
    </citation>
    <scope>IDENTIFICATION</scope>
    <source>
        <strain evidence="10">R3-111a-1</strain>
    </source>
</reference>
<feature type="transmembrane region" description="Helical" evidence="7">
    <location>
        <begin position="128"/>
        <end position="150"/>
    </location>
</feature>
<feature type="region of interest" description="Disordered" evidence="6">
    <location>
        <begin position="358"/>
        <end position="398"/>
    </location>
</feature>
<dbReference type="InterPro" id="IPR052337">
    <property type="entry name" value="SAT4-like"/>
</dbReference>
<reference evidence="9" key="3">
    <citation type="submission" date="2010-09" db="EMBL/GenBank/DDBJ databases">
        <title>Annotation of Gaeumannomyces graminis var. tritici R3-111a-1.</title>
        <authorList>
            <consortium name="The Broad Institute Genome Sequencing Platform"/>
            <person name="Ma L.-J."/>
            <person name="Dead R."/>
            <person name="Young S.K."/>
            <person name="Zeng Q."/>
            <person name="Gargeya S."/>
            <person name="Fitzgerald M."/>
            <person name="Haas B."/>
            <person name="Abouelleil A."/>
            <person name="Alvarado L."/>
            <person name="Arachchi H.M."/>
            <person name="Berlin A."/>
            <person name="Brown A."/>
            <person name="Chapman S.B."/>
            <person name="Chen Z."/>
            <person name="Dunbar C."/>
            <person name="Freedman E."/>
            <person name="Gearin G."/>
            <person name="Gellesch M."/>
            <person name="Goldberg J."/>
            <person name="Griggs A."/>
            <person name="Gujja S."/>
            <person name="Heiman D."/>
            <person name="Howarth C."/>
            <person name="Larson L."/>
            <person name="Lui A."/>
            <person name="MacDonald P.J.P."/>
            <person name="Mehta T."/>
            <person name="Montmayeur A."/>
            <person name="Murphy C."/>
            <person name="Neiman D."/>
            <person name="Pearson M."/>
            <person name="Priest M."/>
            <person name="Roberts A."/>
            <person name="Saif S."/>
            <person name="Shea T."/>
            <person name="Shenoy N."/>
            <person name="Sisk P."/>
            <person name="Stolte C."/>
            <person name="Sykes S."/>
            <person name="Yandava C."/>
            <person name="Wortman J."/>
            <person name="Nusbaum C."/>
            <person name="Birren B."/>
        </authorList>
    </citation>
    <scope>NUCLEOTIDE SEQUENCE</scope>
    <source>
        <strain evidence="9">R3-111a-1</strain>
    </source>
</reference>
<feature type="transmembrane region" description="Helical" evidence="7">
    <location>
        <begin position="209"/>
        <end position="233"/>
    </location>
</feature>
<organism evidence="9">
    <name type="scientific">Gaeumannomyces tritici (strain R3-111a-1)</name>
    <name type="common">Wheat and barley take-all root rot fungus</name>
    <name type="synonym">Gaeumannomyces graminis var. tritici</name>
    <dbReference type="NCBI Taxonomy" id="644352"/>
    <lineage>
        <taxon>Eukaryota</taxon>
        <taxon>Fungi</taxon>
        <taxon>Dikarya</taxon>
        <taxon>Ascomycota</taxon>
        <taxon>Pezizomycotina</taxon>
        <taxon>Sordariomycetes</taxon>
        <taxon>Sordariomycetidae</taxon>
        <taxon>Magnaporthales</taxon>
        <taxon>Magnaporthaceae</taxon>
        <taxon>Gaeumannomyces</taxon>
    </lineage>
</organism>
<proteinExistence type="inferred from homology"/>
<reference evidence="10" key="4">
    <citation type="journal article" date="2015" name="G3 (Bethesda)">
        <title>Genome sequences of three phytopathogenic species of the Magnaporthaceae family of fungi.</title>
        <authorList>
            <person name="Okagaki L.H."/>
            <person name="Nunes C.C."/>
            <person name="Sailsbery J."/>
            <person name="Clay B."/>
            <person name="Brown D."/>
            <person name="John T."/>
            <person name="Oh Y."/>
            <person name="Young N."/>
            <person name="Fitzgerald M."/>
            <person name="Haas B.J."/>
            <person name="Zeng Q."/>
            <person name="Young S."/>
            <person name="Adiconis X."/>
            <person name="Fan L."/>
            <person name="Levin J.Z."/>
            <person name="Mitchell T.K."/>
            <person name="Okubara P.A."/>
            <person name="Farman M.L."/>
            <person name="Kohn L.M."/>
            <person name="Birren B."/>
            <person name="Ma L.-J."/>
            <person name="Dean R.A."/>
        </authorList>
    </citation>
    <scope>NUCLEOTIDE SEQUENCE</scope>
    <source>
        <strain evidence="10">R3-111a-1</strain>
    </source>
</reference>
<dbReference type="RefSeq" id="XP_009223231.1">
    <property type="nucleotide sequence ID" value="XM_009224967.1"/>
</dbReference>
<dbReference type="OrthoDB" id="5273647at2759"/>
<feature type="domain" description="Rhodopsin" evidence="8">
    <location>
        <begin position="26"/>
        <end position="270"/>
    </location>
</feature>
<keyword evidence="2 7" id="KW-0812">Transmembrane</keyword>
<evidence type="ECO:0000256" key="2">
    <source>
        <dbReference type="ARBA" id="ARBA00022692"/>
    </source>
</evidence>
<dbReference type="Pfam" id="PF20684">
    <property type="entry name" value="Fung_rhodopsin"/>
    <property type="match status" value="1"/>
</dbReference>
<protein>
    <recommendedName>
        <fullName evidence="8">Rhodopsin domain-containing protein</fullName>
    </recommendedName>
</protein>
<name>J3P0U7_GAET3</name>
<keyword evidence="4 7" id="KW-0472">Membrane</keyword>
<evidence type="ECO:0000313" key="11">
    <source>
        <dbReference type="Proteomes" id="UP000006039"/>
    </source>
</evidence>
<feature type="transmembrane region" description="Helical" evidence="7">
    <location>
        <begin position="44"/>
        <end position="66"/>
    </location>
</feature>
<dbReference type="GeneID" id="20347601"/>
<dbReference type="VEuPathDB" id="FungiDB:GGTG_07143"/>
<evidence type="ECO:0000256" key="3">
    <source>
        <dbReference type="ARBA" id="ARBA00022989"/>
    </source>
</evidence>
<evidence type="ECO:0000313" key="10">
    <source>
        <dbReference type="EnsemblFungi" id="EJT77231"/>
    </source>
</evidence>
<dbReference type="PANTHER" id="PTHR33048">
    <property type="entry name" value="PTH11-LIKE INTEGRAL MEMBRANE PROTEIN (AFU_ORTHOLOGUE AFUA_5G11245)"/>
    <property type="match status" value="1"/>
</dbReference>
<evidence type="ECO:0000256" key="5">
    <source>
        <dbReference type="ARBA" id="ARBA00038359"/>
    </source>
</evidence>
<accession>J3P0U7</accession>
<evidence type="ECO:0000256" key="4">
    <source>
        <dbReference type="ARBA" id="ARBA00023136"/>
    </source>
</evidence>
<evidence type="ECO:0000313" key="9">
    <source>
        <dbReference type="EMBL" id="EJT77231.1"/>
    </source>
</evidence>
<gene>
    <name evidence="10" type="primary">20347601</name>
    <name evidence="9" type="ORF">GGTG_07143</name>
</gene>
<dbReference type="GO" id="GO:0016020">
    <property type="term" value="C:membrane"/>
    <property type="evidence" value="ECO:0007669"/>
    <property type="project" value="UniProtKB-SubCell"/>
</dbReference>
<comment type="subcellular location">
    <subcellularLocation>
        <location evidence="1">Membrane</location>
        <topology evidence="1">Multi-pass membrane protein</topology>
    </subcellularLocation>
</comment>
<reference evidence="11" key="1">
    <citation type="submission" date="2010-07" db="EMBL/GenBank/DDBJ databases">
        <title>The genome sequence of Gaeumannomyces graminis var. tritici strain R3-111a-1.</title>
        <authorList>
            <consortium name="The Broad Institute Genome Sequencing Platform"/>
            <person name="Ma L.-J."/>
            <person name="Dead R."/>
            <person name="Young S."/>
            <person name="Zeng Q."/>
            <person name="Koehrsen M."/>
            <person name="Alvarado L."/>
            <person name="Berlin A."/>
            <person name="Chapman S.B."/>
            <person name="Chen Z."/>
            <person name="Freedman E."/>
            <person name="Gellesch M."/>
            <person name="Goldberg J."/>
            <person name="Griggs A."/>
            <person name="Gujja S."/>
            <person name="Heilman E.R."/>
            <person name="Heiman D."/>
            <person name="Hepburn T."/>
            <person name="Howarth C."/>
            <person name="Jen D."/>
            <person name="Larson L."/>
            <person name="Mehta T."/>
            <person name="Neiman D."/>
            <person name="Pearson M."/>
            <person name="Roberts A."/>
            <person name="Saif S."/>
            <person name="Shea T."/>
            <person name="Shenoy N."/>
            <person name="Sisk P."/>
            <person name="Stolte C."/>
            <person name="Sykes S."/>
            <person name="Walk T."/>
            <person name="White J."/>
            <person name="Yandava C."/>
            <person name="Haas B."/>
            <person name="Nusbaum C."/>
            <person name="Birren B."/>
        </authorList>
    </citation>
    <scope>NUCLEOTIDE SEQUENCE [LARGE SCALE GENOMIC DNA]</scope>
    <source>
        <strain evidence="11">R3-111a-1</strain>
    </source>
</reference>
<evidence type="ECO:0000256" key="6">
    <source>
        <dbReference type="SAM" id="MobiDB-lite"/>
    </source>
</evidence>
<dbReference type="EMBL" id="GL385397">
    <property type="protein sequence ID" value="EJT77231.1"/>
    <property type="molecule type" value="Genomic_DNA"/>
</dbReference>
<feature type="transmembrane region" description="Helical" evidence="7">
    <location>
        <begin position="86"/>
        <end position="107"/>
    </location>
</feature>
<comment type="similarity">
    <text evidence="5">Belongs to the SAT4 family.</text>
</comment>
<feature type="region of interest" description="Disordered" evidence="6">
    <location>
        <begin position="279"/>
        <end position="320"/>
    </location>
</feature>
<sequence>MGGITFGSSVAIQSVLALVVLFLVSARFYLRLGIQRKRPETSDYFILVAWVCALVSSSGDVLLLSMRWDSALLMTFENYEGSTDEFVLYLKCAYVATFFFYSGFYLAKFAILSVYLQLFPRHLKAKRHLLYATIAYSVVGFIATILVLILSCLPVERNWSTIPEDVCSFIIATDIMWGIHFSSSVLRSTVFLLPFLILKGMKMKTSVKIGLYATFGLGFIDLAVGSCLRYVWIRWSITNVTLAALDLYCALDQYICLIIACLPPLRPYLRVLRLDGSTAASGTGGSGKAGGRAFSGATGSGQPQLSKASSYRHHRRQQSRLSAIPGDVGAARLASIDGIDDGVDGGSRAGGYGYELKDVPQGAAAASRTTDGESMWSSSSLPDGPTRGVAGPLTRPGE</sequence>
<reference evidence="9" key="2">
    <citation type="submission" date="2010-07" db="EMBL/GenBank/DDBJ databases">
        <authorList>
            <consortium name="The Broad Institute Genome Sequencing Platform"/>
            <consortium name="Broad Institute Genome Sequencing Center for Infectious Disease"/>
            <person name="Ma L.-J."/>
            <person name="Dead R."/>
            <person name="Young S."/>
            <person name="Zeng Q."/>
            <person name="Koehrsen M."/>
            <person name="Alvarado L."/>
            <person name="Berlin A."/>
            <person name="Chapman S.B."/>
            <person name="Chen Z."/>
            <person name="Freedman E."/>
            <person name="Gellesch M."/>
            <person name="Goldberg J."/>
            <person name="Griggs A."/>
            <person name="Gujja S."/>
            <person name="Heilman E.R."/>
            <person name="Heiman D."/>
            <person name="Hepburn T."/>
            <person name="Howarth C."/>
            <person name="Jen D."/>
            <person name="Larson L."/>
            <person name="Mehta T."/>
            <person name="Neiman D."/>
            <person name="Pearson M."/>
            <person name="Roberts A."/>
            <person name="Saif S."/>
            <person name="Shea T."/>
            <person name="Shenoy N."/>
            <person name="Sisk P."/>
            <person name="Stolte C."/>
            <person name="Sykes S."/>
            <person name="Walk T."/>
            <person name="White J."/>
            <person name="Yandava C."/>
            <person name="Haas B."/>
            <person name="Nusbaum C."/>
            <person name="Birren B."/>
        </authorList>
    </citation>
    <scope>NUCLEOTIDE SEQUENCE</scope>
    <source>
        <strain evidence="9">R3-111a-1</strain>
    </source>
</reference>
<keyword evidence="11" id="KW-1185">Reference proteome</keyword>
<dbReference type="eggNOG" id="ENOG502SMZI">
    <property type="taxonomic scope" value="Eukaryota"/>
</dbReference>
<dbReference type="PANTHER" id="PTHR33048:SF92">
    <property type="entry name" value="INTEGRAL MEMBRANE PROTEIN"/>
    <property type="match status" value="1"/>
</dbReference>
<dbReference type="AlphaFoldDB" id="J3P0U7"/>
<evidence type="ECO:0000256" key="7">
    <source>
        <dbReference type="SAM" id="Phobius"/>
    </source>
</evidence>
<feature type="transmembrane region" description="Helical" evidence="7">
    <location>
        <begin position="175"/>
        <end position="197"/>
    </location>
</feature>
<keyword evidence="3 7" id="KW-1133">Transmembrane helix</keyword>
<evidence type="ECO:0000256" key="1">
    <source>
        <dbReference type="ARBA" id="ARBA00004141"/>
    </source>
</evidence>
<feature type="transmembrane region" description="Helical" evidence="7">
    <location>
        <begin position="12"/>
        <end position="32"/>
    </location>
</feature>